<dbReference type="Gene3D" id="3.90.190.10">
    <property type="entry name" value="Protein tyrosine phosphatase superfamily"/>
    <property type="match status" value="1"/>
</dbReference>
<keyword evidence="6" id="KW-0560">Oxidoreductase</keyword>
<protein>
    <submittedName>
        <fullName evidence="13">TYR_PHOSPHATASE_2 domain-containing protein</fullName>
    </submittedName>
</protein>
<feature type="domain" description="Tyrosine-protein phosphatase" evidence="11">
    <location>
        <begin position="16"/>
        <end position="193"/>
    </location>
</feature>
<organism evidence="13 14">
    <name type="scientific">Caenorhabditis japonica</name>
    <dbReference type="NCBI Taxonomy" id="281687"/>
    <lineage>
        <taxon>Eukaryota</taxon>
        <taxon>Metazoa</taxon>
        <taxon>Ecdysozoa</taxon>
        <taxon>Nematoda</taxon>
        <taxon>Chromadorea</taxon>
        <taxon>Rhabditida</taxon>
        <taxon>Rhabditina</taxon>
        <taxon>Rhabditomorpha</taxon>
        <taxon>Rhabditoidea</taxon>
        <taxon>Rhabditidae</taxon>
        <taxon>Peloderinae</taxon>
        <taxon>Caenorhabditis</taxon>
    </lineage>
</organism>
<dbReference type="GO" id="GO:0004721">
    <property type="term" value="F:phosphoprotein phosphatase activity"/>
    <property type="evidence" value="ECO:0007669"/>
    <property type="project" value="UniProtKB-KW"/>
</dbReference>
<dbReference type="SUPFAM" id="SSF48179">
    <property type="entry name" value="6-phosphogluconate dehydrogenase C-terminal domain-like"/>
    <property type="match status" value="1"/>
</dbReference>
<dbReference type="PANTHER" id="PTHR43561">
    <property type="match status" value="1"/>
</dbReference>
<dbReference type="PROSITE" id="PS50054">
    <property type="entry name" value="TYR_PHOSPHATASE_DUAL"/>
    <property type="match status" value="1"/>
</dbReference>
<dbReference type="CDD" id="cd17665">
    <property type="entry name" value="DSP_DUSP11"/>
    <property type="match status" value="1"/>
</dbReference>
<dbReference type="PROSITE" id="PS50056">
    <property type="entry name" value="TYR_PHOSPHATASE_2"/>
    <property type="match status" value="1"/>
</dbReference>
<dbReference type="InterPro" id="IPR052242">
    <property type="entry name" value="Mito_3-hydroxyacyl-CoA_DH"/>
</dbReference>
<dbReference type="InterPro" id="IPR036291">
    <property type="entry name" value="NAD(P)-bd_dom_sf"/>
</dbReference>
<evidence type="ECO:0000256" key="7">
    <source>
        <dbReference type="ARBA" id="ARBA00023027"/>
    </source>
</evidence>
<dbReference type="PROSITE" id="PS00383">
    <property type="entry name" value="TYR_PHOSPHATASE_1"/>
    <property type="match status" value="1"/>
</dbReference>
<comment type="catalytic activity">
    <reaction evidence="9">
        <text>a (3S)-3-hydroxyacyl-CoA + NAD(+) = a 3-oxoacyl-CoA + NADH + H(+)</text>
        <dbReference type="Rhea" id="RHEA:22432"/>
        <dbReference type="ChEBI" id="CHEBI:15378"/>
        <dbReference type="ChEBI" id="CHEBI:57318"/>
        <dbReference type="ChEBI" id="CHEBI:57540"/>
        <dbReference type="ChEBI" id="CHEBI:57945"/>
        <dbReference type="ChEBI" id="CHEBI:90726"/>
        <dbReference type="EC" id="1.1.1.35"/>
    </reaction>
</comment>
<dbReference type="InterPro" id="IPR006176">
    <property type="entry name" value="3-OHacyl-CoA_DH_NAD-bd"/>
</dbReference>
<dbReference type="InterPro" id="IPR013328">
    <property type="entry name" value="6PGD_dom2"/>
</dbReference>
<evidence type="ECO:0000256" key="1">
    <source>
        <dbReference type="ARBA" id="ARBA00004305"/>
    </source>
</evidence>
<dbReference type="InterPro" id="IPR000340">
    <property type="entry name" value="Dual-sp_phosphatase_cat-dom"/>
</dbReference>
<dbReference type="Pfam" id="PF00782">
    <property type="entry name" value="DSPc"/>
    <property type="match status" value="1"/>
</dbReference>
<feature type="region of interest" description="Disordered" evidence="10">
    <location>
        <begin position="231"/>
        <end position="269"/>
    </location>
</feature>
<dbReference type="InterPro" id="IPR020422">
    <property type="entry name" value="TYR_PHOSPHATASE_DUAL_dom"/>
</dbReference>
<accession>A0A8R1DN25</accession>
<dbReference type="EnsemblMetazoa" id="CJA07343.1">
    <property type="protein sequence ID" value="CJA07343.1"/>
    <property type="gene ID" value="WBGene00126547"/>
</dbReference>
<dbReference type="SMART" id="SM00195">
    <property type="entry name" value="DSPc"/>
    <property type="match status" value="1"/>
</dbReference>
<evidence type="ECO:0000256" key="8">
    <source>
        <dbReference type="ARBA" id="ARBA00023128"/>
    </source>
</evidence>
<dbReference type="Pfam" id="PF00725">
    <property type="entry name" value="3HCDH"/>
    <property type="match status" value="1"/>
</dbReference>
<dbReference type="InterPro" id="IPR000387">
    <property type="entry name" value="Tyr_Pase_dom"/>
</dbReference>
<dbReference type="InterPro" id="IPR016130">
    <property type="entry name" value="Tyr_Pase_AS"/>
</dbReference>
<dbReference type="GO" id="GO:0005759">
    <property type="term" value="C:mitochondrial matrix"/>
    <property type="evidence" value="ECO:0007669"/>
    <property type="project" value="UniProtKB-SubCell"/>
</dbReference>
<dbReference type="PANTHER" id="PTHR43561:SF2">
    <property type="entry name" value="3-HYDROXYACYL-COA DEHYDROGENASE F54C8.1-RELATED"/>
    <property type="match status" value="1"/>
</dbReference>
<keyword evidence="8" id="KW-0496">Mitochondrion</keyword>
<dbReference type="SUPFAM" id="SSF52799">
    <property type="entry name" value="(Phosphotyrosine protein) phosphatases II"/>
    <property type="match status" value="1"/>
</dbReference>
<evidence type="ECO:0000256" key="10">
    <source>
        <dbReference type="SAM" id="MobiDB-lite"/>
    </source>
</evidence>
<feature type="compositionally biased region" description="Low complexity" evidence="10">
    <location>
        <begin position="259"/>
        <end position="269"/>
    </location>
</feature>
<evidence type="ECO:0000259" key="12">
    <source>
        <dbReference type="PROSITE" id="PS50056"/>
    </source>
</evidence>
<dbReference type="FunFam" id="3.40.50.720:FF:000009">
    <property type="entry name" value="Fatty oxidation complex, alpha subunit"/>
    <property type="match status" value="1"/>
</dbReference>
<dbReference type="FunFam" id="3.90.190.10:FF:000256">
    <property type="entry name" value="mRNA capping enzyme, C-terminal domain containing protein"/>
    <property type="match status" value="1"/>
</dbReference>
<dbReference type="InterPro" id="IPR029021">
    <property type="entry name" value="Prot-tyrosine_phosphatase-like"/>
</dbReference>
<evidence type="ECO:0000313" key="13">
    <source>
        <dbReference type="EnsemblMetazoa" id="CJA07343.1"/>
    </source>
</evidence>
<proteinExistence type="predicted"/>
<evidence type="ECO:0000256" key="4">
    <source>
        <dbReference type="ARBA" id="ARBA00022801"/>
    </source>
</evidence>
<name>A0A8R1DN25_CAEJA</name>
<evidence type="ECO:0000256" key="9">
    <source>
        <dbReference type="ARBA" id="ARBA00049556"/>
    </source>
</evidence>
<dbReference type="Pfam" id="PF02737">
    <property type="entry name" value="3HCDH_N"/>
    <property type="match status" value="1"/>
</dbReference>
<dbReference type="Gene3D" id="3.40.50.720">
    <property type="entry name" value="NAD(P)-binding Rossmann-like Domain"/>
    <property type="match status" value="1"/>
</dbReference>
<keyword evidence="14" id="KW-1185">Reference proteome</keyword>
<feature type="region of interest" description="Disordered" evidence="10">
    <location>
        <begin position="183"/>
        <end position="215"/>
    </location>
</feature>
<keyword evidence="5" id="KW-0904">Protein phosphatase</keyword>
<reference evidence="13" key="2">
    <citation type="submission" date="2022-06" db="UniProtKB">
        <authorList>
            <consortium name="EnsemblMetazoa"/>
        </authorList>
    </citation>
    <scope>IDENTIFICATION</scope>
    <source>
        <strain evidence="13">DF5081</strain>
    </source>
</reference>
<dbReference type="Proteomes" id="UP000005237">
    <property type="component" value="Unassembled WGS sequence"/>
</dbReference>
<comment type="subunit">
    <text evidence="3">Homodimer.</text>
</comment>
<dbReference type="Gene3D" id="1.10.1040.10">
    <property type="entry name" value="N-(1-d-carboxylethyl)-l-norvaline Dehydrogenase, domain 2"/>
    <property type="match status" value="1"/>
</dbReference>
<dbReference type="SUPFAM" id="SSF51735">
    <property type="entry name" value="NAD(P)-binding Rossmann-fold domains"/>
    <property type="match status" value="1"/>
</dbReference>
<sequence>MVRVCRVVPKDWTKFAPLGNVIPRTRFIVFKTPINSTLSTKIHKDQRFTTTDLFRQLAERGQHLGLVVDLTDTDKFYDKKDITGMCVQYEKINCPGRAFIERDECVENFNHAIQEYIDKCEDQDREALIGVHCTNGINRSGYLICRFLIETLGWSSHEAIDAFEQARGYSIEKGGYVMALHKAAKDARNKQADSDSDSEERRRKKKSKRKHRDEENIHMINAILGKLGQQSAGVSGDYQGSPNGIGTPDHSQQHHLQHPHQQQQQQQQQPHWGFAIKFAVFFLEKTSINRIEKTMFTAKRSMQNIRNVAIVGSGLMGSGIAQISASSGFNVTLIDVKKEVLERAMKSINSSLKRVAKKQSGGGAVNSDFASLSMARIKTSENVSSAVADADLIIEAAVENIDLKKGLFAQIEQASKPTAILATNTSSLRLENICKAIDDKTRFAGLHFFNPVPVMKLLEVVRTEETSDETYATLIKFGKAIGKTTVSCKDSPGFIVNRLLIPYCFEAVRMYEREDASMTDIDSAMKLGAGYPMGPFELMDYVGLDTLKFVMDGWVAEYPDNPLFAASPLLDALVSEGKLGRKTGEGFYSYKHKK</sequence>
<dbReference type="GO" id="GO:0070403">
    <property type="term" value="F:NAD+ binding"/>
    <property type="evidence" value="ECO:0007669"/>
    <property type="project" value="InterPro"/>
</dbReference>
<evidence type="ECO:0000256" key="5">
    <source>
        <dbReference type="ARBA" id="ARBA00022912"/>
    </source>
</evidence>
<evidence type="ECO:0000256" key="2">
    <source>
        <dbReference type="ARBA" id="ARBA00005005"/>
    </source>
</evidence>
<dbReference type="GO" id="GO:0003857">
    <property type="term" value="F:(3S)-3-hydroxyacyl-CoA dehydrogenase (NAD+) activity"/>
    <property type="evidence" value="ECO:0007669"/>
    <property type="project" value="UniProtKB-EC"/>
</dbReference>
<dbReference type="GO" id="GO:0006635">
    <property type="term" value="P:fatty acid beta-oxidation"/>
    <property type="evidence" value="ECO:0007669"/>
    <property type="project" value="TreeGrafter"/>
</dbReference>
<evidence type="ECO:0000256" key="6">
    <source>
        <dbReference type="ARBA" id="ARBA00023002"/>
    </source>
</evidence>
<evidence type="ECO:0000259" key="11">
    <source>
        <dbReference type="PROSITE" id="PS50054"/>
    </source>
</evidence>
<feature type="compositionally biased region" description="Basic and acidic residues" evidence="10">
    <location>
        <begin position="183"/>
        <end position="193"/>
    </location>
</feature>
<comment type="subcellular location">
    <subcellularLocation>
        <location evidence="1">Mitochondrion matrix</location>
    </subcellularLocation>
</comment>
<evidence type="ECO:0000256" key="3">
    <source>
        <dbReference type="ARBA" id="ARBA00011738"/>
    </source>
</evidence>
<evidence type="ECO:0000313" key="14">
    <source>
        <dbReference type="Proteomes" id="UP000005237"/>
    </source>
</evidence>
<dbReference type="InterPro" id="IPR006108">
    <property type="entry name" value="3HC_DH_C"/>
</dbReference>
<feature type="compositionally biased region" description="Basic residues" evidence="10">
    <location>
        <begin position="202"/>
        <end position="211"/>
    </location>
</feature>
<dbReference type="InterPro" id="IPR008927">
    <property type="entry name" value="6-PGluconate_DH-like_C_sf"/>
</dbReference>
<feature type="domain" description="Tyrosine specific protein phosphatases" evidence="12">
    <location>
        <begin position="107"/>
        <end position="172"/>
    </location>
</feature>
<comment type="pathway">
    <text evidence="2">Lipid metabolism; fatty acid beta-oxidation.</text>
</comment>
<dbReference type="AlphaFoldDB" id="A0A8R1DN25"/>
<keyword evidence="7" id="KW-0520">NAD</keyword>
<feature type="compositionally biased region" description="Polar residues" evidence="10">
    <location>
        <begin position="231"/>
        <end position="244"/>
    </location>
</feature>
<keyword evidence="4" id="KW-0378">Hydrolase</keyword>
<reference evidence="14" key="1">
    <citation type="submission" date="2010-08" db="EMBL/GenBank/DDBJ databases">
        <authorList>
            <consortium name="Caenorhabditis japonica Sequencing Consortium"/>
            <person name="Wilson R.K."/>
        </authorList>
    </citation>
    <scope>NUCLEOTIDE SEQUENCE [LARGE SCALE GENOMIC DNA]</scope>
    <source>
        <strain evidence="14">DF5081</strain>
    </source>
</reference>